<gene>
    <name evidence="1" type="ORF">L1987_02406</name>
</gene>
<reference evidence="1 2" key="2">
    <citation type="journal article" date="2022" name="Mol. Ecol. Resour.">
        <title>The genomes of chicory, endive, great burdock and yacon provide insights into Asteraceae paleo-polyploidization history and plant inulin production.</title>
        <authorList>
            <person name="Fan W."/>
            <person name="Wang S."/>
            <person name="Wang H."/>
            <person name="Wang A."/>
            <person name="Jiang F."/>
            <person name="Liu H."/>
            <person name="Zhao H."/>
            <person name="Xu D."/>
            <person name="Zhang Y."/>
        </authorList>
    </citation>
    <scope>NUCLEOTIDE SEQUENCE [LARGE SCALE GENOMIC DNA]</scope>
    <source>
        <strain evidence="2">cv. Yunnan</strain>
        <tissue evidence="1">Leaves</tissue>
    </source>
</reference>
<evidence type="ECO:0000313" key="2">
    <source>
        <dbReference type="Proteomes" id="UP001056120"/>
    </source>
</evidence>
<sequence>MGNCMKKQPAAKSDGGGWGSPATSPEKRDISGNHRNGSWKGEKYSGDRFSEKTATTEVKIKISKKKLEELLGRKDLQELTVEQMIAQLMSLSERFESHQRSWRPALRSIPE</sequence>
<organism evidence="1 2">
    <name type="scientific">Smallanthus sonchifolius</name>
    <dbReference type="NCBI Taxonomy" id="185202"/>
    <lineage>
        <taxon>Eukaryota</taxon>
        <taxon>Viridiplantae</taxon>
        <taxon>Streptophyta</taxon>
        <taxon>Embryophyta</taxon>
        <taxon>Tracheophyta</taxon>
        <taxon>Spermatophyta</taxon>
        <taxon>Magnoliopsida</taxon>
        <taxon>eudicotyledons</taxon>
        <taxon>Gunneridae</taxon>
        <taxon>Pentapetalae</taxon>
        <taxon>asterids</taxon>
        <taxon>campanulids</taxon>
        <taxon>Asterales</taxon>
        <taxon>Asteraceae</taxon>
        <taxon>Asteroideae</taxon>
        <taxon>Heliantheae alliance</taxon>
        <taxon>Millerieae</taxon>
        <taxon>Smallanthus</taxon>
    </lineage>
</organism>
<comment type="caution">
    <text evidence="1">The sequence shown here is derived from an EMBL/GenBank/DDBJ whole genome shotgun (WGS) entry which is preliminary data.</text>
</comment>
<accession>A0ACB9K7Q5</accession>
<protein>
    <submittedName>
        <fullName evidence="1">Uncharacterized protein</fullName>
    </submittedName>
</protein>
<evidence type="ECO:0000313" key="1">
    <source>
        <dbReference type="EMBL" id="KAI3828306.1"/>
    </source>
</evidence>
<reference evidence="2" key="1">
    <citation type="journal article" date="2022" name="Mol. Ecol. Resour.">
        <title>The genomes of chicory, endive, great burdock and yacon provide insights into Asteraceae palaeo-polyploidization history and plant inulin production.</title>
        <authorList>
            <person name="Fan W."/>
            <person name="Wang S."/>
            <person name="Wang H."/>
            <person name="Wang A."/>
            <person name="Jiang F."/>
            <person name="Liu H."/>
            <person name="Zhao H."/>
            <person name="Xu D."/>
            <person name="Zhang Y."/>
        </authorList>
    </citation>
    <scope>NUCLEOTIDE SEQUENCE [LARGE SCALE GENOMIC DNA]</scope>
    <source>
        <strain evidence="2">cv. Yunnan</strain>
    </source>
</reference>
<keyword evidence="2" id="KW-1185">Reference proteome</keyword>
<name>A0ACB9K7Q5_9ASTR</name>
<dbReference type="EMBL" id="CM042018">
    <property type="protein sequence ID" value="KAI3828306.1"/>
    <property type="molecule type" value="Genomic_DNA"/>
</dbReference>
<dbReference type="Proteomes" id="UP001056120">
    <property type="component" value="Linkage Group LG01"/>
</dbReference>
<proteinExistence type="predicted"/>